<dbReference type="OrthoDB" id="4429489at2759"/>
<evidence type="ECO:0000313" key="1">
    <source>
        <dbReference type="EMBL" id="CAD7227860.1"/>
    </source>
</evidence>
<dbReference type="PROSITE" id="PS50297">
    <property type="entry name" value="ANK_REP_REGION"/>
    <property type="match status" value="6"/>
</dbReference>
<dbReference type="PANTHER" id="PTHR44207:SF2">
    <property type="entry name" value="REPEAT PROTEIN, PUTATIVE-RELATED"/>
    <property type="match status" value="1"/>
</dbReference>
<dbReference type="Gene3D" id="1.25.40.20">
    <property type="entry name" value="Ankyrin repeat-containing domain"/>
    <property type="match status" value="3"/>
</dbReference>
<dbReference type="Pfam" id="PF12796">
    <property type="entry name" value="Ank_2"/>
    <property type="match status" value="1"/>
</dbReference>
<reference evidence="1" key="1">
    <citation type="submission" date="2020-11" db="EMBL/GenBank/DDBJ databases">
        <authorList>
            <person name="Tran Van P."/>
        </authorList>
    </citation>
    <scope>NUCLEOTIDE SEQUENCE</scope>
</reference>
<sequence length="635" mass="70648">MVVTLSEKNVIFNAARDGVLRTLENCLGNIPREQVAQLVAARVNGATPLVMACRNGHLDVAKYLVLNCKANLEQTGSVTFDGETIEGAPPLWCAAAAGHFEIVTLLVGHGANVNSTTKTNSTPLRAACFDGHFHIVRYLISKGADLEIANRHGHSCLMIACYKGHYEIAKYLISLRADVNRKSIKGNTALHDCAESGSLEIMKLLLSHNARMEVDCYGMTPILAAAVTGHNHIVEYLLRNIDISIQEQIDALELLGATYLDKKRDLYTAAEMWSKALRLRGKHDLPKQPRNSPIAAFEGAEEVRTEEELVDCMTNPDAMRMQALLVRERILGPAHPDTSYFIRYRGAVYADAGDIPRCIMLWTYALDMQQAMLEPLSLMTQSSLMSFAELFACILTREIPADAPDTVPALLSIIERALKELKAGVEHIKSGNYESERDPIYLHRTLVITLHLACLLARCQPDKHTRESMFNLMRTLYRLVKVSLRWQGFPLNVRGRNGATALHLSVCSETTIHSRHAPFPAVDLAKLLLAVGADPTAADNMGNSPLHTAALNRHYNPQIFRILISGGAHYDQRNKRGKTFTDLLLTSHTNTSYWHRESSKNMSLKCMAATVVKREGLHRVDPLIPEELRQFVDIH</sequence>
<dbReference type="EMBL" id="OB661287">
    <property type="protein sequence ID" value="CAD7227860.1"/>
    <property type="molecule type" value="Genomic_DNA"/>
</dbReference>
<name>A0A7R8WFK2_9CRUS</name>
<dbReference type="InterPro" id="IPR036770">
    <property type="entry name" value="Ankyrin_rpt-contain_sf"/>
</dbReference>
<dbReference type="SMART" id="SM00248">
    <property type="entry name" value="ANK"/>
    <property type="match status" value="8"/>
</dbReference>
<dbReference type="PANTHER" id="PTHR44207">
    <property type="entry name" value="SURFACE ANTIGEN BSPA-LIKE-RELATED"/>
    <property type="match status" value="1"/>
</dbReference>
<dbReference type="AlphaFoldDB" id="A0A7R8WFK2"/>
<gene>
    <name evidence="1" type="ORF">CTOB1V02_LOCUS5754</name>
</gene>
<protein>
    <submittedName>
        <fullName evidence="1">Uncharacterized protein</fullName>
    </submittedName>
</protein>
<dbReference type="PROSITE" id="PS50088">
    <property type="entry name" value="ANK_REPEAT"/>
    <property type="match status" value="6"/>
</dbReference>
<accession>A0A7R8WFK2</accession>
<dbReference type="PRINTS" id="PR01415">
    <property type="entry name" value="ANKYRIN"/>
</dbReference>
<proteinExistence type="predicted"/>
<dbReference type="SUPFAM" id="SSF48403">
    <property type="entry name" value="Ankyrin repeat"/>
    <property type="match status" value="2"/>
</dbReference>
<organism evidence="1">
    <name type="scientific">Cyprideis torosa</name>
    <dbReference type="NCBI Taxonomy" id="163714"/>
    <lineage>
        <taxon>Eukaryota</taxon>
        <taxon>Metazoa</taxon>
        <taxon>Ecdysozoa</taxon>
        <taxon>Arthropoda</taxon>
        <taxon>Crustacea</taxon>
        <taxon>Oligostraca</taxon>
        <taxon>Ostracoda</taxon>
        <taxon>Podocopa</taxon>
        <taxon>Podocopida</taxon>
        <taxon>Cytherocopina</taxon>
        <taxon>Cytheroidea</taxon>
        <taxon>Cytherideidae</taxon>
        <taxon>Cyprideis</taxon>
    </lineage>
</organism>
<dbReference type="InterPro" id="IPR002110">
    <property type="entry name" value="Ankyrin_rpt"/>
</dbReference>
<dbReference type="Pfam" id="PF00023">
    <property type="entry name" value="Ank"/>
    <property type="match status" value="5"/>
</dbReference>